<dbReference type="SMART" id="SM00448">
    <property type="entry name" value="REC"/>
    <property type="match status" value="1"/>
</dbReference>
<dbReference type="PRINTS" id="PR00344">
    <property type="entry name" value="BCTRLSENSOR"/>
</dbReference>
<dbReference type="SMART" id="SM00388">
    <property type="entry name" value="HisKA"/>
    <property type="match status" value="1"/>
</dbReference>
<dbReference type="Gene3D" id="1.10.287.130">
    <property type="match status" value="1"/>
</dbReference>
<comment type="catalytic activity">
    <reaction evidence="1">
        <text>ATP + protein L-histidine = ADP + protein N-phospho-L-histidine.</text>
        <dbReference type="EC" id="2.7.13.3"/>
    </reaction>
</comment>
<keyword evidence="3 6" id="KW-0597">Phosphoprotein</keyword>
<feature type="coiled-coil region" evidence="7">
    <location>
        <begin position="641"/>
        <end position="678"/>
    </location>
</feature>
<feature type="transmembrane region" description="Helical" evidence="9">
    <location>
        <begin position="222"/>
        <end position="240"/>
    </location>
</feature>
<dbReference type="SUPFAM" id="SSF47384">
    <property type="entry name" value="Homodimeric domain of signal transducing histidine kinase"/>
    <property type="match status" value="1"/>
</dbReference>
<keyword evidence="5" id="KW-0418">Kinase</keyword>
<feature type="region of interest" description="Disordered" evidence="8">
    <location>
        <begin position="904"/>
        <end position="928"/>
    </location>
</feature>
<evidence type="ECO:0000256" key="8">
    <source>
        <dbReference type="SAM" id="MobiDB-lite"/>
    </source>
</evidence>
<dbReference type="InterPro" id="IPR004358">
    <property type="entry name" value="Sig_transdc_His_kin-like_C"/>
</dbReference>
<dbReference type="InterPro" id="IPR036097">
    <property type="entry name" value="HisK_dim/P_sf"/>
</dbReference>
<feature type="transmembrane region" description="Helical" evidence="9">
    <location>
        <begin position="116"/>
        <end position="145"/>
    </location>
</feature>
<keyword evidence="9" id="KW-0812">Transmembrane</keyword>
<keyword evidence="7" id="KW-0175">Coiled coil</keyword>
<sequence>MPIPQEATGERRRYNRWVANETIEDFALRFTARRARRWSMARVVNTALGSISFLALEAIGATLAVSWGFETTALAILVGGIIMMLTALPVSYYAARYGVDIDLLTRGAGFGYFGSTLTSLIYACFTFIFFALEAAILAMALELIFGLPLRLGYLISAVAVIPLVAYGFSKISSFQAITQPFWIILNLLPFGLLAFTGYDFHIWEGFSGTLQTGPDGSRTPDLLAFGAASGVVLSLIAQIGEQVDFLRFLPEPKSPKDRRRWWCAVVAGGPGWVVLGAAKMLAGAWLAIYVLRENIALVHLADPTELYHAAFAAVLPWPALALMTTGIFVALSQMKINVTNAYAGSIAWSNFFSRITHAHPGRLVWLIFNVSIALLLMELGVFGALAATLTFYAHVAVAWIGALFADLTINKPLGLSPKGIEFRRAYLHDINPVGTGAMLGAACLSLLAHNGIFGPDLAALSTFLAFFLAIALAPAIALATRGRYYLARPPEADIPHLRPHKHGEEGALVECAVCQYRFDAQDMAHCPAYHAPICSLCCSLNASCGDACKPDATLKAFWARTLLDHLPQSVRAVLHQRLTRFLLLTGLISGAIGGVLWVIRARSGGELLDPILGLILAVAIILTGIVVWLFILSAEARKAAIAESETQTEKLRREIRAHERTDQALQQAKEKAEAANLAKTRYMGGMSHELRTPLNAIYGYAQILEADPRLPAGRLDAVRAIRRSSEHLAGLIEGLLDISKIEAGRLELNRTRVHFPELLHQITEIFDETAREEGIAFEVVYETPLPNWIVVDEKRLRQVLINLLSNAFRYTEAGTVTLRLHWRNHVARIDVIDTGAGIAPEDLTRIWAPFERGRGVRRSGSGLGLTITQLLTDLMGGEISVKSTLGQGSTFQLRLYLPTASRTAGHIRTAPAPQTTLHPPRRADPDMLNTASYRGRRRRIMVVDDEADHLDLMQTYLGAQHFDILPARSAEEAQSALSDGQIPPDLFLLDIDLPGQSGWDLLRWLRSNGHHSTPAIMLSGHALEARSDSSERLLHDAFIAKPCILADLRDRIDDLLKLRRSATEADPQAPADMLALAPEMIIRLRDLALMGRLKPLRDLMGTLALPPALNRALRSALADADFERFTDELDAAFPRRNETSRDRHA</sequence>
<dbReference type="RefSeq" id="WP_330629502.1">
    <property type="nucleotide sequence ID" value="NZ_CP135445.1"/>
</dbReference>
<gene>
    <name evidence="12" type="ORF">RPE78_16140</name>
</gene>
<organism evidence="12 13">
    <name type="scientific">Thioclava litoralis</name>
    <dbReference type="NCBI Taxonomy" id="3076557"/>
    <lineage>
        <taxon>Bacteria</taxon>
        <taxon>Pseudomonadati</taxon>
        <taxon>Pseudomonadota</taxon>
        <taxon>Alphaproteobacteria</taxon>
        <taxon>Rhodobacterales</taxon>
        <taxon>Paracoccaceae</taxon>
        <taxon>Thioclava</taxon>
    </lineage>
</organism>
<feature type="modified residue" description="4-aspartylphosphate" evidence="6">
    <location>
        <position position="990"/>
    </location>
</feature>
<dbReference type="SMART" id="SM00387">
    <property type="entry name" value="HATPase_c"/>
    <property type="match status" value="1"/>
</dbReference>
<evidence type="ECO:0000256" key="7">
    <source>
        <dbReference type="SAM" id="Coils"/>
    </source>
</evidence>
<dbReference type="InterPro" id="IPR003594">
    <property type="entry name" value="HATPase_dom"/>
</dbReference>
<name>A0ABZ1E707_9RHOB</name>
<evidence type="ECO:0000256" key="4">
    <source>
        <dbReference type="ARBA" id="ARBA00022679"/>
    </source>
</evidence>
<dbReference type="CDD" id="cd00082">
    <property type="entry name" value="HisKA"/>
    <property type="match status" value="1"/>
</dbReference>
<dbReference type="EMBL" id="CP135445">
    <property type="protein sequence ID" value="WRY35759.1"/>
    <property type="molecule type" value="Genomic_DNA"/>
</dbReference>
<feature type="transmembrane region" description="Helical" evidence="9">
    <location>
        <begin position="181"/>
        <end position="202"/>
    </location>
</feature>
<reference evidence="12 13" key="1">
    <citation type="submission" date="2023-09" db="EMBL/GenBank/DDBJ databases">
        <title>Thioclava shenzhenensis sp. nov., a multidrug resistant bacteria-antagonizing species isolated from coastal seawater.</title>
        <authorList>
            <person name="Long M."/>
        </authorList>
    </citation>
    <scope>NUCLEOTIDE SEQUENCE [LARGE SCALE GENOMIC DNA]</scope>
    <source>
        <strain evidence="12 13">FTW29</strain>
        <plasmid evidence="12 13">unnamed2</plasmid>
    </source>
</reference>
<dbReference type="InterPro" id="IPR003661">
    <property type="entry name" value="HisK_dim/P_dom"/>
</dbReference>
<dbReference type="Gene3D" id="3.40.50.2300">
    <property type="match status" value="1"/>
</dbReference>
<dbReference type="SUPFAM" id="SSF52172">
    <property type="entry name" value="CheY-like"/>
    <property type="match status" value="1"/>
</dbReference>
<feature type="transmembrane region" description="Helical" evidence="9">
    <location>
        <begin position="458"/>
        <end position="479"/>
    </location>
</feature>
<dbReference type="PANTHER" id="PTHR43047">
    <property type="entry name" value="TWO-COMPONENT HISTIDINE PROTEIN KINASE"/>
    <property type="match status" value="1"/>
</dbReference>
<geneLocation type="plasmid" evidence="12 13">
    <name>unnamed2</name>
</geneLocation>
<evidence type="ECO:0000256" key="3">
    <source>
        <dbReference type="ARBA" id="ARBA00022553"/>
    </source>
</evidence>
<keyword evidence="12" id="KW-0547">Nucleotide-binding</keyword>
<evidence type="ECO:0000256" key="9">
    <source>
        <dbReference type="SAM" id="Phobius"/>
    </source>
</evidence>
<dbReference type="CDD" id="cd00156">
    <property type="entry name" value="REC"/>
    <property type="match status" value="1"/>
</dbReference>
<dbReference type="Pfam" id="PF00072">
    <property type="entry name" value="Response_reg"/>
    <property type="match status" value="1"/>
</dbReference>
<keyword evidence="4" id="KW-0808">Transferase</keyword>
<evidence type="ECO:0000256" key="2">
    <source>
        <dbReference type="ARBA" id="ARBA00012438"/>
    </source>
</evidence>
<proteinExistence type="predicted"/>
<evidence type="ECO:0000313" key="12">
    <source>
        <dbReference type="EMBL" id="WRY35759.1"/>
    </source>
</evidence>
<dbReference type="EC" id="2.7.13.3" evidence="2"/>
<dbReference type="Proteomes" id="UP001623290">
    <property type="component" value="Plasmid unnamed2"/>
</dbReference>
<feature type="transmembrane region" description="Helical" evidence="9">
    <location>
        <begin position="261"/>
        <end position="286"/>
    </location>
</feature>
<dbReference type="Gene3D" id="3.30.565.10">
    <property type="entry name" value="Histidine kinase-like ATPase, C-terminal domain"/>
    <property type="match status" value="1"/>
</dbReference>
<evidence type="ECO:0000259" key="10">
    <source>
        <dbReference type="PROSITE" id="PS50109"/>
    </source>
</evidence>
<feature type="domain" description="Response regulatory" evidence="11">
    <location>
        <begin position="939"/>
        <end position="1056"/>
    </location>
</feature>
<keyword evidence="9" id="KW-0472">Membrane</keyword>
<dbReference type="InterPro" id="IPR001789">
    <property type="entry name" value="Sig_transdc_resp-reg_receiver"/>
</dbReference>
<feature type="transmembrane region" description="Helical" evidence="9">
    <location>
        <begin position="73"/>
        <end position="95"/>
    </location>
</feature>
<evidence type="ECO:0000256" key="5">
    <source>
        <dbReference type="ARBA" id="ARBA00022777"/>
    </source>
</evidence>
<feature type="transmembrane region" description="Helical" evidence="9">
    <location>
        <begin position="611"/>
        <end position="631"/>
    </location>
</feature>
<feature type="transmembrane region" description="Helical" evidence="9">
    <location>
        <begin position="306"/>
        <end position="331"/>
    </location>
</feature>
<dbReference type="Gene3D" id="1.10.4160.10">
    <property type="entry name" value="Hydantoin permease"/>
    <property type="match status" value="1"/>
</dbReference>
<keyword evidence="9" id="KW-1133">Transmembrane helix</keyword>
<feature type="transmembrane region" description="Helical" evidence="9">
    <location>
        <begin position="430"/>
        <end position="452"/>
    </location>
</feature>
<dbReference type="GO" id="GO:0005524">
    <property type="term" value="F:ATP binding"/>
    <property type="evidence" value="ECO:0007669"/>
    <property type="project" value="UniProtKB-KW"/>
</dbReference>
<dbReference type="PROSITE" id="PS50109">
    <property type="entry name" value="HIS_KIN"/>
    <property type="match status" value="1"/>
</dbReference>
<accession>A0ABZ1E707</accession>
<evidence type="ECO:0000256" key="1">
    <source>
        <dbReference type="ARBA" id="ARBA00000085"/>
    </source>
</evidence>
<dbReference type="InterPro" id="IPR011006">
    <property type="entry name" value="CheY-like_superfamily"/>
</dbReference>
<keyword evidence="12" id="KW-0614">Plasmid</keyword>
<feature type="transmembrane region" description="Helical" evidence="9">
    <location>
        <begin position="43"/>
        <end position="67"/>
    </location>
</feature>
<evidence type="ECO:0000313" key="13">
    <source>
        <dbReference type="Proteomes" id="UP001623290"/>
    </source>
</evidence>
<dbReference type="Pfam" id="PF00512">
    <property type="entry name" value="HisKA"/>
    <property type="match status" value="1"/>
</dbReference>
<feature type="transmembrane region" description="Helical" evidence="9">
    <location>
        <begin position="581"/>
        <end position="599"/>
    </location>
</feature>
<protein>
    <recommendedName>
        <fullName evidence="2">histidine kinase</fullName>
        <ecNumber evidence="2">2.7.13.3</ecNumber>
    </recommendedName>
</protein>
<dbReference type="Pfam" id="PF02518">
    <property type="entry name" value="HATPase_c"/>
    <property type="match status" value="1"/>
</dbReference>
<dbReference type="InterPro" id="IPR036890">
    <property type="entry name" value="HATPase_C_sf"/>
</dbReference>
<feature type="transmembrane region" description="Helical" evidence="9">
    <location>
        <begin position="151"/>
        <end position="169"/>
    </location>
</feature>
<feature type="transmembrane region" description="Helical" evidence="9">
    <location>
        <begin position="363"/>
        <end position="385"/>
    </location>
</feature>
<evidence type="ECO:0000256" key="6">
    <source>
        <dbReference type="PROSITE-ProRule" id="PRU00169"/>
    </source>
</evidence>
<feature type="domain" description="Histidine kinase" evidence="10">
    <location>
        <begin position="685"/>
        <end position="899"/>
    </location>
</feature>
<dbReference type="InterPro" id="IPR005467">
    <property type="entry name" value="His_kinase_dom"/>
</dbReference>
<keyword evidence="12" id="KW-0067">ATP-binding</keyword>
<feature type="transmembrane region" description="Helical" evidence="9">
    <location>
        <begin position="391"/>
        <end position="409"/>
    </location>
</feature>
<dbReference type="CDD" id="cd16922">
    <property type="entry name" value="HATPase_EvgS-ArcB-TorS-like"/>
    <property type="match status" value="1"/>
</dbReference>
<keyword evidence="13" id="KW-1185">Reference proteome</keyword>
<dbReference type="PROSITE" id="PS50110">
    <property type="entry name" value="RESPONSE_REGULATORY"/>
    <property type="match status" value="1"/>
</dbReference>
<dbReference type="SUPFAM" id="SSF55874">
    <property type="entry name" value="ATPase domain of HSP90 chaperone/DNA topoisomerase II/histidine kinase"/>
    <property type="match status" value="1"/>
</dbReference>
<evidence type="ECO:0000259" key="11">
    <source>
        <dbReference type="PROSITE" id="PS50110"/>
    </source>
</evidence>